<keyword evidence="5" id="KW-0238">DNA-binding</keyword>
<comment type="caution">
    <text evidence="10">The sequence shown here is derived from an EMBL/GenBank/DDBJ whole genome shotgun (WGS) entry which is preliminary data.</text>
</comment>
<feature type="region of interest" description="Disordered" evidence="8">
    <location>
        <begin position="78"/>
        <end position="99"/>
    </location>
</feature>
<dbReference type="GO" id="GO:0000981">
    <property type="term" value="F:DNA-binding transcription factor activity, RNA polymerase II-specific"/>
    <property type="evidence" value="ECO:0007669"/>
    <property type="project" value="InterPro"/>
</dbReference>
<dbReference type="GO" id="GO:0045944">
    <property type="term" value="P:positive regulation of transcription by RNA polymerase II"/>
    <property type="evidence" value="ECO:0007669"/>
    <property type="project" value="TreeGrafter"/>
</dbReference>
<keyword evidence="2" id="KW-0479">Metal-binding</keyword>
<proteinExistence type="predicted"/>
<dbReference type="OrthoDB" id="25921at2759"/>
<dbReference type="PANTHER" id="PTHR47782">
    <property type="entry name" value="ZN(II)2CYS6 TRANSCRIPTION FACTOR (EUROFUNG)-RELATED"/>
    <property type="match status" value="1"/>
</dbReference>
<evidence type="ECO:0000256" key="1">
    <source>
        <dbReference type="ARBA" id="ARBA00004123"/>
    </source>
</evidence>
<dbReference type="CDD" id="cd12148">
    <property type="entry name" value="fungal_TF_MHR"/>
    <property type="match status" value="1"/>
</dbReference>
<dbReference type="Gene3D" id="4.10.240.10">
    <property type="entry name" value="Zn(2)-C6 fungal-type DNA-binding domain"/>
    <property type="match status" value="1"/>
</dbReference>
<dbReference type="Proteomes" id="UP000536711">
    <property type="component" value="Unassembled WGS sequence"/>
</dbReference>
<gene>
    <name evidence="10" type="ORF">FACUT_8395</name>
</gene>
<evidence type="ECO:0000256" key="4">
    <source>
        <dbReference type="ARBA" id="ARBA00023015"/>
    </source>
</evidence>
<sequence>MFHAFNSSTFCFKGMQSMSVTPSADTESKCDLGVPQCTACARQNEACNITDCVSYPYEVVKALQDRINDLEARLRLVPAPNETVPEPEPEPSDVNPEPRADLQKEAEEVGFLTTGGSDLYSGSKYVGSAAGSTFARIFFKQLNLVSSWDSRSQGGGLEQPLCEATAALPPQPIARALLNIYISRRIYESPRQCSDHEKFTVFAILALASCQLTTKDAQSPAMMDLNDSNAYFQTALRFFNNFSDNPRDLFGIQAVLLLAIWMLDSSHSNHNNDLWQLSRYIMSAAIEAGLHRHNKDWGFTAEELEIRNRTWWCAYNLERQVATLTGRVLSIRDHAVHTMLPNQATFDALTPLESSMAPVLHKHNVEVIRQMITLRRIGGRILESIYIARGPSGTAMDTTFQQICATSDHIRRDLELWEQQLEALGLKPSREYSEMKIEYCLLQLLLHRPSPTFMVPSRQMASYCSKVASTAISHWSKIEGEYGISAICRCYRQLHDIILVGLAALYCDWQAMALLQTGDLIDHGIIHIRAPNLAKYKDMFQAVRNKVYAKTIFTSISPGAIDSTISPGTMSQGLIFNPSDDIMFSMGDGVEAYVNQVNEFLDGGGFNVDEALDAWYDALMGEIQNGDAQMIE</sequence>
<keyword evidence="6" id="KW-0804">Transcription</keyword>
<evidence type="ECO:0000256" key="6">
    <source>
        <dbReference type="ARBA" id="ARBA00023163"/>
    </source>
</evidence>
<dbReference type="InterPro" id="IPR052202">
    <property type="entry name" value="Yeast_MetPath_Reg"/>
</dbReference>
<name>A0A8H4JMW0_9HYPO</name>
<dbReference type="InterPro" id="IPR007219">
    <property type="entry name" value="XnlR_reg_dom"/>
</dbReference>
<dbReference type="GO" id="GO:0043565">
    <property type="term" value="F:sequence-specific DNA binding"/>
    <property type="evidence" value="ECO:0007669"/>
    <property type="project" value="TreeGrafter"/>
</dbReference>
<dbReference type="PANTHER" id="PTHR47782:SF14">
    <property type="entry name" value="ZN(II)2CYS6 TRANSCRIPTION FACTOR (EUROFUNG)"/>
    <property type="match status" value="1"/>
</dbReference>
<keyword evidence="11" id="KW-1185">Reference proteome</keyword>
<comment type="subcellular location">
    <subcellularLocation>
        <location evidence="1">Nucleus</location>
    </subcellularLocation>
</comment>
<dbReference type="Pfam" id="PF04082">
    <property type="entry name" value="Fungal_trans"/>
    <property type="match status" value="1"/>
</dbReference>
<dbReference type="GO" id="GO:0006351">
    <property type="term" value="P:DNA-templated transcription"/>
    <property type="evidence" value="ECO:0007669"/>
    <property type="project" value="InterPro"/>
</dbReference>
<organism evidence="10 11">
    <name type="scientific">Fusarium acutatum</name>
    <dbReference type="NCBI Taxonomy" id="78861"/>
    <lineage>
        <taxon>Eukaryota</taxon>
        <taxon>Fungi</taxon>
        <taxon>Dikarya</taxon>
        <taxon>Ascomycota</taxon>
        <taxon>Pezizomycotina</taxon>
        <taxon>Sordariomycetes</taxon>
        <taxon>Hypocreomycetidae</taxon>
        <taxon>Hypocreales</taxon>
        <taxon>Nectriaceae</taxon>
        <taxon>Fusarium</taxon>
        <taxon>Fusarium fujikuroi species complex</taxon>
    </lineage>
</organism>
<dbReference type="InterPro" id="IPR036864">
    <property type="entry name" value="Zn2-C6_fun-type_DNA-bd_sf"/>
</dbReference>
<dbReference type="AlphaFoldDB" id="A0A8H4JMW0"/>
<evidence type="ECO:0000256" key="5">
    <source>
        <dbReference type="ARBA" id="ARBA00023125"/>
    </source>
</evidence>
<dbReference type="EMBL" id="JAADJF010000236">
    <property type="protein sequence ID" value="KAF4432388.1"/>
    <property type="molecule type" value="Genomic_DNA"/>
</dbReference>
<reference evidence="10 11" key="1">
    <citation type="submission" date="2020-01" db="EMBL/GenBank/DDBJ databases">
        <title>Identification and distribution of gene clusters putatively required for synthesis of sphingolipid metabolism inhibitors in phylogenetically diverse species of the filamentous fungus Fusarium.</title>
        <authorList>
            <person name="Kim H.-S."/>
            <person name="Busman M."/>
            <person name="Brown D.W."/>
            <person name="Divon H."/>
            <person name="Uhlig S."/>
            <person name="Proctor R.H."/>
        </authorList>
    </citation>
    <scope>NUCLEOTIDE SEQUENCE [LARGE SCALE GENOMIC DNA]</scope>
    <source>
        <strain evidence="10 11">NRRL 13308</strain>
    </source>
</reference>
<dbReference type="GO" id="GO:0005634">
    <property type="term" value="C:nucleus"/>
    <property type="evidence" value="ECO:0007669"/>
    <property type="project" value="UniProtKB-SubCell"/>
</dbReference>
<dbReference type="GO" id="GO:0008270">
    <property type="term" value="F:zinc ion binding"/>
    <property type="evidence" value="ECO:0007669"/>
    <property type="project" value="InterPro"/>
</dbReference>
<accession>A0A8H4JMW0</accession>
<feature type="domain" description="Xylanolytic transcriptional activator regulatory" evidence="9">
    <location>
        <begin position="274"/>
        <end position="347"/>
    </location>
</feature>
<keyword evidence="4" id="KW-0805">Transcription regulation</keyword>
<evidence type="ECO:0000256" key="3">
    <source>
        <dbReference type="ARBA" id="ARBA00022833"/>
    </source>
</evidence>
<keyword evidence="3" id="KW-0862">Zinc</keyword>
<dbReference type="SMART" id="SM00906">
    <property type="entry name" value="Fungal_trans"/>
    <property type="match status" value="1"/>
</dbReference>
<evidence type="ECO:0000256" key="8">
    <source>
        <dbReference type="SAM" id="MobiDB-lite"/>
    </source>
</evidence>
<evidence type="ECO:0000313" key="11">
    <source>
        <dbReference type="Proteomes" id="UP000536711"/>
    </source>
</evidence>
<evidence type="ECO:0000313" key="10">
    <source>
        <dbReference type="EMBL" id="KAF4432388.1"/>
    </source>
</evidence>
<evidence type="ECO:0000256" key="2">
    <source>
        <dbReference type="ARBA" id="ARBA00022723"/>
    </source>
</evidence>
<protein>
    <submittedName>
        <fullName evidence="10">Purine utilization positive regulator</fullName>
    </submittedName>
</protein>
<evidence type="ECO:0000256" key="7">
    <source>
        <dbReference type="ARBA" id="ARBA00023242"/>
    </source>
</evidence>
<keyword evidence="7" id="KW-0539">Nucleus</keyword>
<evidence type="ECO:0000259" key="9">
    <source>
        <dbReference type="SMART" id="SM00906"/>
    </source>
</evidence>